<sequence length="207" mass="23319">MKKTYGYYIPAGDAELVRWLNNFKDQISITGPTLGLTPIQVTELQDKAQKGIDTLLAVTIKKQEYADAVLSKNMVRSEEVNFITNMVAIIKRHPLFTENMGGILGVISPTTAQSRITLQPTLKLHTFPKYVEIDFNKRGQTGVTILSRIRGTDEWLEIANAERSPYKDTRPLQEAGKAEIREYMIRCYSNDESVGQDSETRMVVFGG</sequence>
<evidence type="ECO:0000313" key="2">
    <source>
        <dbReference type="Proteomes" id="UP000627292"/>
    </source>
</evidence>
<protein>
    <submittedName>
        <fullName evidence="1">Uncharacterized protein</fullName>
    </submittedName>
</protein>
<dbReference type="AlphaFoldDB" id="A0A917ISA7"/>
<proteinExistence type="predicted"/>
<reference evidence="1" key="1">
    <citation type="journal article" date="2014" name="Int. J. Syst. Evol. Microbiol.">
        <title>Complete genome sequence of Corynebacterium casei LMG S-19264T (=DSM 44701T), isolated from a smear-ripened cheese.</title>
        <authorList>
            <consortium name="US DOE Joint Genome Institute (JGI-PGF)"/>
            <person name="Walter F."/>
            <person name="Albersmeier A."/>
            <person name="Kalinowski J."/>
            <person name="Ruckert C."/>
        </authorList>
    </citation>
    <scope>NUCLEOTIDE SEQUENCE</scope>
    <source>
        <strain evidence="1">CGMCC 1.15290</strain>
    </source>
</reference>
<dbReference type="Proteomes" id="UP000627292">
    <property type="component" value="Unassembled WGS sequence"/>
</dbReference>
<organism evidence="1 2">
    <name type="scientific">Filimonas zeae</name>
    <dbReference type="NCBI Taxonomy" id="1737353"/>
    <lineage>
        <taxon>Bacteria</taxon>
        <taxon>Pseudomonadati</taxon>
        <taxon>Bacteroidota</taxon>
        <taxon>Chitinophagia</taxon>
        <taxon>Chitinophagales</taxon>
        <taxon>Chitinophagaceae</taxon>
        <taxon>Filimonas</taxon>
    </lineage>
</organism>
<accession>A0A917ISA7</accession>
<dbReference type="RefSeq" id="WP_188950998.1">
    <property type="nucleotide sequence ID" value="NZ_BMIB01000001.1"/>
</dbReference>
<evidence type="ECO:0000313" key="1">
    <source>
        <dbReference type="EMBL" id="GGH61921.1"/>
    </source>
</evidence>
<dbReference type="EMBL" id="BMIB01000001">
    <property type="protein sequence ID" value="GGH61921.1"/>
    <property type="molecule type" value="Genomic_DNA"/>
</dbReference>
<comment type="caution">
    <text evidence="1">The sequence shown here is derived from an EMBL/GenBank/DDBJ whole genome shotgun (WGS) entry which is preliminary data.</text>
</comment>
<gene>
    <name evidence="1" type="ORF">GCM10011379_11370</name>
</gene>
<reference evidence="1" key="2">
    <citation type="submission" date="2020-09" db="EMBL/GenBank/DDBJ databases">
        <authorList>
            <person name="Sun Q."/>
            <person name="Zhou Y."/>
        </authorList>
    </citation>
    <scope>NUCLEOTIDE SEQUENCE</scope>
    <source>
        <strain evidence="1">CGMCC 1.15290</strain>
    </source>
</reference>
<keyword evidence="2" id="KW-1185">Reference proteome</keyword>
<name>A0A917ISA7_9BACT</name>